<accession>A0A3L6R8C4</accession>
<keyword evidence="1 2" id="KW-0677">Repeat</keyword>
<name>A0A3L6R8C4_PANMI</name>
<proteinExistence type="predicted"/>
<sequence length="601" mass="65371">MPVGEVAARPGGGVGGMVLGGGAAAAAAVGGDDAVVMQLAAAEGEETVITVNCPDQAGLGCDLCRTILEFGLRITRGDVSTDGHWCFVVFWVVPRSSSIKIRWASLKNRLMSMCPSSYSIPFYPDISQPGPPKFYLLKLLLPDRKGLLHDVTHILSELELLIHRVKVSTTPDGRVVDLFFITDGMELLHTKERQEETCSTLIATLGHSISCEVLSAEGFQQGFSSLPPKIAEELFRVELAGSEICSSSLSAELKRVQTATINFDNSLSPAHTLVQIICADQKGLIYDILRTMKDCNIQIFYGRFRSDKKGSVNKGCREVDLFVRQVDGKKVIGPEKQEALQSRLRSEMLHPLRVMIVSRGPDTELLVANPVELSGKGRPRVFYDATLALKALGICIFSAEIGRQAASERQWEVYRFLLDDSKEFPLANSPTNRNRVVDRSFPASFLPSCMIAASTFRIESNVKHVSSSAPAFRGRETGKLISFDRKWICICDCKLKLKRRQVGETGFIRHIQREGKLQACKEEDAHPSKSLTATCAAADGFQESGRQAAGPEEDEVAIVVAFPASKNPRPLAQLAETSIAMPAANGQGSIGATGTFPSGGR</sequence>
<dbReference type="InterPro" id="IPR002912">
    <property type="entry name" value="ACT_dom"/>
</dbReference>
<dbReference type="STRING" id="4540.A0A3L6R8C4"/>
<dbReference type="AlphaFoldDB" id="A0A3L6R8C4"/>
<organism evidence="4 5">
    <name type="scientific">Panicum miliaceum</name>
    <name type="common">Proso millet</name>
    <name type="synonym">Broomcorn millet</name>
    <dbReference type="NCBI Taxonomy" id="4540"/>
    <lineage>
        <taxon>Eukaryota</taxon>
        <taxon>Viridiplantae</taxon>
        <taxon>Streptophyta</taxon>
        <taxon>Embryophyta</taxon>
        <taxon>Tracheophyta</taxon>
        <taxon>Spermatophyta</taxon>
        <taxon>Magnoliopsida</taxon>
        <taxon>Liliopsida</taxon>
        <taxon>Poales</taxon>
        <taxon>Poaceae</taxon>
        <taxon>PACMAD clade</taxon>
        <taxon>Panicoideae</taxon>
        <taxon>Panicodae</taxon>
        <taxon>Paniceae</taxon>
        <taxon>Panicinae</taxon>
        <taxon>Panicum</taxon>
        <taxon>Panicum sect. Panicum</taxon>
    </lineage>
</organism>
<dbReference type="PANTHER" id="PTHR31096">
    <property type="entry name" value="ACT DOMAIN-CONTAINING PROTEIN ACR4-RELATED"/>
    <property type="match status" value="1"/>
</dbReference>
<dbReference type="Pfam" id="PF24931">
    <property type="entry name" value="ACT_ACR9_3rd"/>
    <property type="match status" value="1"/>
</dbReference>
<evidence type="ECO:0000313" key="5">
    <source>
        <dbReference type="Proteomes" id="UP000275267"/>
    </source>
</evidence>
<evidence type="ECO:0000256" key="1">
    <source>
        <dbReference type="ARBA" id="ARBA00022737"/>
    </source>
</evidence>
<dbReference type="CDD" id="cd04894">
    <property type="entry name" value="ACT_ACR-like_1"/>
    <property type="match status" value="1"/>
</dbReference>
<dbReference type="InterPro" id="IPR056805">
    <property type="entry name" value="ACT_ACR9/10_C"/>
</dbReference>
<dbReference type="Pfam" id="PF01842">
    <property type="entry name" value="ACT"/>
    <property type="match status" value="1"/>
</dbReference>
<feature type="domain" description="ACT" evidence="3">
    <location>
        <begin position="136"/>
        <end position="221"/>
    </location>
</feature>
<evidence type="ECO:0000313" key="4">
    <source>
        <dbReference type="EMBL" id="RLM98793.1"/>
    </source>
</evidence>
<comment type="function">
    <text evidence="2">Binds amino acids.</text>
</comment>
<dbReference type="SUPFAM" id="SSF55021">
    <property type="entry name" value="ACT-like"/>
    <property type="match status" value="2"/>
</dbReference>
<dbReference type="InterPro" id="IPR040217">
    <property type="entry name" value="ACR1-12"/>
</dbReference>
<dbReference type="GO" id="GO:0016597">
    <property type="term" value="F:amino acid binding"/>
    <property type="evidence" value="ECO:0007669"/>
    <property type="project" value="UniProtKB-UniRule"/>
</dbReference>
<comment type="caution">
    <text evidence="4">The sequence shown here is derived from an EMBL/GenBank/DDBJ whole genome shotgun (WGS) entry which is preliminary data.</text>
</comment>
<gene>
    <name evidence="4" type="ORF">C2845_PM06G09030</name>
</gene>
<reference evidence="5" key="1">
    <citation type="journal article" date="2019" name="Nat. Commun.">
        <title>The genome of broomcorn millet.</title>
        <authorList>
            <person name="Zou C."/>
            <person name="Miki D."/>
            <person name="Li D."/>
            <person name="Tang Q."/>
            <person name="Xiao L."/>
            <person name="Rajput S."/>
            <person name="Deng P."/>
            <person name="Jia W."/>
            <person name="Huang R."/>
            <person name="Zhang M."/>
            <person name="Sun Y."/>
            <person name="Hu J."/>
            <person name="Fu X."/>
            <person name="Schnable P.S."/>
            <person name="Li F."/>
            <person name="Zhang H."/>
            <person name="Feng B."/>
            <person name="Zhu X."/>
            <person name="Liu R."/>
            <person name="Schnable J.C."/>
            <person name="Zhu J.-K."/>
            <person name="Zhang H."/>
        </authorList>
    </citation>
    <scope>NUCLEOTIDE SEQUENCE [LARGE SCALE GENOMIC DNA]</scope>
</reference>
<dbReference type="EMBL" id="PQIB02000009">
    <property type="protein sequence ID" value="RLM98793.1"/>
    <property type="molecule type" value="Genomic_DNA"/>
</dbReference>
<dbReference type="PROSITE" id="PS51671">
    <property type="entry name" value="ACT"/>
    <property type="match status" value="1"/>
</dbReference>
<dbReference type="Proteomes" id="UP000275267">
    <property type="component" value="Unassembled WGS sequence"/>
</dbReference>
<keyword evidence="5" id="KW-1185">Reference proteome</keyword>
<evidence type="ECO:0000256" key="2">
    <source>
        <dbReference type="RuleBase" id="RU369043"/>
    </source>
</evidence>
<dbReference type="InterPro" id="IPR045865">
    <property type="entry name" value="ACT-like_dom_sf"/>
</dbReference>
<dbReference type="Pfam" id="PF24914">
    <property type="entry name" value="ACR10_N"/>
    <property type="match status" value="1"/>
</dbReference>
<evidence type="ECO:0000259" key="3">
    <source>
        <dbReference type="PROSITE" id="PS51671"/>
    </source>
</evidence>
<dbReference type="PANTHER" id="PTHR31096:SF65">
    <property type="entry name" value="ACT DOMAIN-CONTAINING PROTEIN ACR9"/>
    <property type="match status" value="1"/>
</dbReference>
<protein>
    <recommendedName>
        <fullName evidence="2">ACT domain-containing protein ACR</fullName>
    </recommendedName>
    <alternativeName>
        <fullName evidence="2">Protein ACT DOMAIN REPEATS</fullName>
    </alternativeName>
</protein>
<dbReference type="CDD" id="cd04927">
    <property type="entry name" value="ACT_ACR-like_2"/>
    <property type="match status" value="1"/>
</dbReference>
<dbReference type="Pfam" id="PF24926">
    <property type="entry name" value="ACT_ACR9_C"/>
    <property type="match status" value="1"/>
</dbReference>
<dbReference type="OrthoDB" id="2019824at2759"/>
<dbReference type="InterPro" id="IPR056816">
    <property type="entry name" value="ACR2/9/10_N"/>
</dbReference>